<accession>A0AA39KF50</accession>
<feature type="region of interest" description="Disordered" evidence="1">
    <location>
        <begin position="1"/>
        <end position="21"/>
    </location>
</feature>
<dbReference type="AlphaFoldDB" id="A0AA39KF50"/>
<feature type="region of interest" description="Disordered" evidence="1">
    <location>
        <begin position="81"/>
        <end position="131"/>
    </location>
</feature>
<comment type="caution">
    <text evidence="2">The sequence shown here is derived from an EMBL/GenBank/DDBJ whole genome shotgun (WGS) entry which is preliminary data.</text>
</comment>
<protein>
    <submittedName>
        <fullName evidence="2">Uncharacterized protein</fullName>
    </submittedName>
</protein>
<evidence type="ECO:0000256" key="1">
    <source>
        <dbReference type="SAM" id="MobiDB-lite"/>
    </source>
</evidence>
<organism evidence="2 3">
    <name type="scientific">Armillaria tabescens</name>
    <name type="common">Ringless honey mushroom</name>
    <name type="synonym">Agaricus tabescens</name>
    <dbReference type="NCBI Taxonomy" id="1929756"/>
    <lineage>
        <taxon>Eukaryota</taxon>
        <taxon>Fungi</taxon>
        <taxon>Dikarya</taxon>
        <taxon>Basidiomycota</taxon>
        <taxon>Agaricomycotina</taxon>
        <taxon>Agaricomycetes</taxon>
        <taxon>Agaricomycetidae</taxon>
        <taxon>Agaricales</taxon>
        <taxon>Marasmiineae</taxon>
        <taxon>Physalacriaceae</taxon>
        <taxon>Desarmillaria</taxon>
    </lineage>
</organism>
<gene>
    <name evidence="2" type="ORF">EV420DRAFT_1270036</name>
</gene>
<dbReference type="GeneID" id="85351086"/>
<reference evidence="2" key="1">
    <citation type="submission" date="2023-06" db="EMBL/GenBank/DDBJ databases">
        <authorList>
            <consortium name="Lawrence Berkeley National Laboratory"/>
            <person name="Ahrendt S."/>
            <person name="Sahu N."/>
            <person name="Indic B."/>
            <person name="Wong-Bajracharya J."/>
            <person name="Merenyi Z."/>
            <person name="Ke H.-M."/>
            <person name="Monk M."/>
            <person name="Kocsube S."/>
            <person name="Drula E."/>
            <person name="Lipzen A."/>
            <person name="Balint B."/>
            <person name="Henrissat B."/>
            <person name="Andreopoulos B."/>
            <person name="Martin F.M."/>
            <person name="Harder C.B."/>
            <person name="Rigling D."/>
            <person name="Ford K.L."/>
            <person name="Foster G.D."/>
            <person name="Pangilinan J."/>
            <person name="Papanicolaou A."/>
            <person name="Barry K."/>
            <person name="LaButti K."/>
            <person name="Viragh M."/>
            <person name="Koriabine M."/>
            <person name="Yan M."/>
            <person name="Riley R."/>
            <person name="Champramary S."/>
            <person name="Plett K.L."/>
            <person name="Tsai I.J."/>
            <person name="Slot J."/>
            <person name="Sipos G."/>
            <person name="Plett J."/>
            <person name="Nagy L.G."/>
            <person name="Grigoriev I.V."/>
        </authorList>
    </citation>
    <scope>NUCLEOTIDE SEQUENCE</scope>
    <source>
        <strain evidence="2">CCBAS 213</strain>
    </source>
</reference>
<feature type="compositionally biased region" description="Polar residues" evidence="1">
    <location>
        <begin position="99"/>
        <end position="113"/>
    </location>
</feature>
<evidence type="ECO:0000313" key="3">
    <source>
        <dbReference type="Proteomes" id="UP001175211"/>
    </source>
</evidence>
<evidence type="ECO:0000313" key="2">
    <source>
        <dbReference type="EMBL" id="KAK0458820.1"/>
    </source>
</evidence>
<dbReference type="Proteomes" id="UP001175211">
    <property type="component" value="Unassembled WGS sequence"/>
</dbReference>
<dbReference type="RefSeq" id="XP_060331070.1">
    <property type="nucleotide sequence ID" value="XM_060467538.1"/>
</dbReference>
<keyword evidence="3" id="KW-1185">Reference proteome</keyword>
<feature type="non-terminal residue" evidence="2">
    <location>
        <position position="1"/>
    </location>
</feature>
<dbReference type="EMBL" id="JAUEPS010000016">
    <property type="protein sequence ID" value="KAK0458820.1"/>
    <property type="molecule type" value="Genomic_DNA"/>
</dbReference>
<name>A0AA39KF50_ARMTA</name>
<proteinExistence type="predicted"/>
<sequence length="145" mass="16064">MKTKELSFIPCNGSDKGKGKALNEPKHDGILMFFGPNANIPRTEKSPSKIPIVVKKNKMIVGRASGKRTLADVMDEDMVAKRKKRTHDERLSKFFTPPTAKSQRNKTSQTSVAGPSRLRDEKENVKITTDAEADEYDFGSVIAQG</sequence>